<dbReference type="InterPro" id="IPR057326">
    <property type="entry name" value="KR_dom"/>
</dbReference>
<evidence type="ECO:0000259" key="3">
    <source>
        <dbReference type="SMART" id="SM00822"/>
    </source>
</evidence>
<dbReference type="OrthoDB" id="20590at2"/>
<dbReference type="EMBL" id="WMIE01000005">
    <property type="protein sequence ID" value="MTH78169.1"/>
    <property type="molecule type" value="Genomic_DNA"/>
</dbReference>
<dbReference type="Proteomes" id="UP000478183">
    <property type="component" value="Unassembled WGS sequence"/>
</dbReference>
<dbReference type="AlphaFoldDB" id="A0A6L6JBX1"/>
<sequence length="250" mass="26101">MKDTKSIIVTGGSRGIGRAVALLAAERGWDVAISWRSDATAGEEVLAQIRTMGRRAVGVQGDVADEAHVTALFDAAEAEFGGIDSVVVNAGMLAQAMPITQMSLERMQRVIDVNVIGALLTVREAARRMKRGMDQPSASIVLLSSAAAKLGGPGEYVDYAASKGAIDSLNIGLAKELARYNIRVNAVRPGLIDTEIHASGGDPGRAARLASTVPMGRTGSAKEVAEAILWLADEQASYVTGTNLEVTGGR</sequence>
<dbReference type="FunFam" id="3.40.50.720:FF:000084">
    <property type="entry name" value="Short-chain dehydrogenase reductase"/>
    <property type="match status" value="1"/>
</dbReference>
<dbReference type="InterPro" id="IPR036291">
    <property type="entry name" value="NAD(P)-bd_dom_sf"/>
</dbReference>
<dbReference type="PROSITE" id="PS00061">
    <property type="entry name" value="ADH_SHORT"/>
    <property type="match status" value="1"/>
</dbReference>
<dbReference type="PANTHER" id="PTHR48107">
    <property type="entry name" value="NADPH-DEPENDENT ALDEHYDE REDUCTASE-LIKE PROTEIN, CHLOROPLASTIC-RELATED"/>
    <property type="match status" value="1"/>
</dbReference>
<evidence type="ECO:0000313" key="5">
    <source>
        <dbReference type="Proteomes" id="UP000478183"/>
    </source>
</evidence>
<dbReference type="SMART" id="SM00822">
    <property type="entry name" value="PKS_KR"/>
    <property type="match status" value="1"/>
</dbReference>
<comment type="similarity">
    <text evidence="1">Belongs to the short-chain dehydrogenases/reductases (SDR) family.</text>
</comment>
<keyword evidence="2" id="KW-0560">Oxidoreductase</keyword>
<dbReference type="PRINTS" id="PR00081">
    <property type="entry name" value="GDHRDH"/>
</dbReference>
<dbReference type="Pfam" id="PF13561">
    <property type="entry name" value="adh_short_C2"/>
    <property type="match status" value="1"/>
</dbReference>
<evidence type="ECO:0000256" key="2">
    <source>
        <dbReference type="ARBA" id="ARBA00023002"/>
    </source>
</evidence>
<proteinExistence type="inferred from homology"/>
<comment type="caution">
    <text evidence="4">The sequence shown here is derived from an EMBL/GenBank/DDBJ whole genome shotgun (WGS) entry which is preliminary data.</text>
</comment>
<dbReference type="GO" id="GO:0016614">
    <property type="term" value="F:oxidoreductase activity, acting on CH-OH group of donors"/>
    <property type="evidence" value="ECO:0007669"/>
    <property type="project" value="UniProtKB-ARBA"/>
</dbReference>
<feature type="domain" description="Ketoreductase" evidence="3">
    <location>
        <begin position="5"/>
        <end position="177"/>
    </location>
</feature>
<reference evidence="4 5" key="1">
    <citation type="submission" date="2019-11" db="EMBL/GenBank/DDBJ databases">
        <authorList>
            <person name="Dong K."/>
        </authorList>
    </citation>
    <scope>NUCLEOTIDE SEQUENCE [LARGE SCALE GENOMIC DNA]</scope>
    <source>
        <strain evidence="4 5">NBRC 111993</strain>
    </source>
</reference>
<name>A0A6L6JBX1_9RHOB</name>
<evidence type="ECO:0000256" key="1">
    <source>
        <dbReference type="ARBA" id="ARBA00006484"/>
    </source>
</evidence>
<evidence type="ECO:0000313" key="4">
    <source>
        <dbReference type="EMBL" id="MTH78169.1"/>
    </source>
</evidence>
<accession>A0A6L6JBX1</accession>
<dbReference type="SUPFAM" id="SSF51735">
    <property type="entry name" value="NAD(P)-binding Rossmann-fold domains"/>
    <property type="match status" value="1"/>
</dbReference>
<dbReference type="InterPro" id="IPR002347">
    <property type="entry name" value="SDR_fam"/>
</dbReference>
<dbReference type="RefSeq" id="WP_155095531.1">
    <property type="nucleotide sequence ID" value="NZ_WMIE01000005.1"/>
</dbReference>
<dbReference type="InterPro" id="IPR020904">
    <property type="entry name" value="Sc_DH/Rdtase_CS"/>
</dbReference>
<organism evidence="4 5">
    <name type="scientific">Paracoccus aestuariivivens</name>
    <dbReference type="NCBI Taxonomy" id="1820333"/>
    <lineage>
        <taxon>Bacteria</taxon>
        <taxon>Pseudomonadati</taxon>
        <taxon>Pseudomonadota</taxon>
        <taxon>Alphaproteobacteria</taxon>
        <taxon>Rhodobacterales</taxon>
        <taxon>Paracoccaceae</taxon>
        <taxon>Paracoccus</taxon>
    </lineage>
</organism>
<dbReference type="CDD" id="cd05233">
    <property type="entry name" value="SDR_c"/>
    <property type="match status" value="1"/>
</dbReference>
<keyword evidence="5" id="KW-1185">Reference proteome</keyword>
<gene>
    <name evidence="4" type="ORF">GL286_10545</name>
</gene>
<protein>
    <submittedName>
        <fullName evidence="4">SDR family oxidoreductase</fullName>
    </submittedName>
</protein>
<dbReference type="Gene3D" id="3.40.50.720">
    <property type="entry name" value="NAD(P)-binding Rossmann-like Domain"/>
    <property type="match status" value="1"/>
</dbReference>
<dbReference type="PANTHER" id="PTHR48107:SF7">
    <property type="entry name" value="RE15974P"/>
    <property type="match status" value="1"/>
</dbReference>